<comment type="caution">
    <text evidence="2">The sequence shown here is derived from an EMBL/GenBank/DDBJ whole genome shotgun (WGS) entry which is preliminary data.</text>
</comment>
<reference evidence="2" key="1">
    <citation type="journal article" date="2014" name="Front. Microbiol.">
        <title>High frequency of phylogenetically diverse reductive dehalogenase-homologous genes in deep subseafloor sedimentary metagenomes.</title>
        <authorList>
            <person name="Kawai M."/>
            <person name="Futagami T."/>
            <person name="Toyoda A."/>
            <person name="Takaki Y."/>
            <person name="Nishi S."/>
            <person name="Hori S."/>
            <person name="Arai W."/>
            <person name="Tsubouchi T."/>
            <person name="Morono Y."/>
            <person name="Uchiyama I."/>
            <person name="Ito T."/>
            <person name="Fujiyama A."/>
            <person name="Inagaki F."/>
            <person name="Takami H."/>
        </authorList>
    </citation>
    <scope>NUCLEOTIDE SEQUENCE</scope>
    <source>
        <strain evidence="2">Expedition CK06-06</strain>
    </source>
</reference>
<keyword evidence="1" id="KW-0175">Coiled coil</keyword>
<organism evidence="2">
    <name type="scientific">marine sediment metagenome</name>
    <dbReference type="NCBI Taxonomy" id="412755"/>
    <lineage>
        <taxon>unclassified sequences</taxon>
        <taxon>metagenomes</taxon>
        <taxon>ecological metagenomes</taxon>
    </lineage>
</organism>
<evidence type="ECO:0000313" key="2">
    <source>
        <dbReference type="EMBL" id="GAG11450.1"/>
    </source>
</evidence>
<dbReference type="AlphaFoldDB" id="X0V070"/>
<feature type="non-terminal residue" evidence="2">
    <location>
        <position position="1"/>
    </location>
</feature>
<protein>
    <submittedName>
        <fullName evidence="2">Uncharacterized protein</fullName>
    </submittedName>
</protein>
<gene>
    <name evidence="2" type="ORF">S01H1_41133</name>
</gene>
<name>X0V070_9ZZZZ</name>
<sequence length="110" mass="12389">IRRTLGDIFTYIGGIDLRYLNDATVNTYVERLLVNAQRALSEESESMKHERDRLKAENAALVEAIDNWFGLPTDAPPNEWVAAERRVRAIRDTIKASRTKTNGQDGAATE</sequence>
<feature type="coiled-coil region" evidence="1">
    <location>
        <begin position="37"/>
        <end position="64"/>
    </location>
</feature>
<dbReference type="EMBL" id="BARS01026069">
    <property type="protein sequence ID" value="GAG11450.1"/>
    <property type="molecule type" value="Genomic_DNA"/>
</dbReference>
<accession>X0V070</accession>
<evidence type="ECO:0000256" key="1">
    <source>
        <dbReference type="SAM" id="Coils"/>
    </source>
</evidence>
<proteinExistence type="predicted"/>